<evidence type="ECO:0008006" key="3">
    <source>
        <dbReference type="Google" id="ProtNLM"/>
    </source>
</evidence>
<evidence type="ECO:0000313" key="2">
    <source>
        <dbReference type="Proteomes" id="UP000218231"/>
    </source>
</evidence>
<keyword evidence="2" id="KW-1185">Reference proteome</keyword>
<comment type="caution">
    <text evidence="1">The sequence shown here is derived from an EMBL/GenBank/DDBJ whole genome shotgun (WGS) entry which is preliminary data.</text>
</comment>
<protein>
    <recommendedName>
        <fullName evidence="3">NTF2 domain-containing protein</fullName>
    </recommendedName>
</protein>
<reference evidence="1 2" key="1">
    <citation type="journal article" date="2017" name="Curr. Biol.">
        <title>Genome architecture and evolution of a unichromosomal asexual nematode.</title>
        <authorList>
            <person name="Fradin H."/>
            <person name="Zegar C."/>
            <person name="Gutwein M."/>
            <person name="Lucas J."/>
            <person name="Kovtun M."/>
            <person name="Corcoran D."/>
            <person name="Baugh L.R."/>
            <person name="Kiontke K."/>
            <person name="Gunsalus K."/>
            <person name="Fitch D.H."/>
            <person name="Piano F."/>
        </authorList>
    </citation>
    <scope>NUCLEOTIDE SEQUENCE [LARGE SCALE GENOMIC DNA]</scope>
    <source>
        <strain evidence="1">PF1309</strain>
    </source>
</reference>
<dbReference type="AlphaFoldDB" id="A0A2A2K6C3"/>
<dbReference type="Proteomes" id="UP000218231">
    <property type="component" value="Unassembled WGS sequence"/>
</dbReference>
<gene>
    <name evidence="1" type="ORF">WR25_09038</name>
</gene>
<name>A0A2A2K6C3_9BILA</name>
<dbReference type="EMBL" id="LIAE01009504">
    <property type="protein sequence ID" value="PAV69432.1"/>
    <property type="molecule type" value="Genomic_DNA"/>
</dbReference>
<evidence type="ECO:0000313" key="1">
    <source>
        <dbReference type="EMBL" id="PAV69432.1"/>
    </source>
</evidence>
<proteinExistence type="predicted"/>
<organism evidence="1 2">
    <name type="scientific">Diploscapter pachys</name>
    <dbReference type="NCBI Taxonomy" id="2018661"/>
    <lineage>
        <taxon>Eukaryota</taxon>
        <taxon>Metazoa</taxon>
        <taxon>Ecdysozoa</taxon>
        <taxon>Nematoda</taxon>
        <taxon>Chromadorea</taxon>
        <taxon>Rhabditida</taxon>
        <taxon>Rhabditina</taxon>
        <taxon>Rhabditomorpha</taxon>
        <taxon>Rhabditoidea</taxon>
        <taxon>Rhabditidae</taxon>
        <taxon>Diploscapter</taxon>
    </lineage>
</organism>
<accession>A0A2A2K6C3</accession>
<sequence>MSANIRPEMVTNFEAQETPKEFVVKFYRYIANEPPSEILSLFSNVSIAVLDDERSLTDRNAFVDMFLLEPSLTPSNTPTFGIFSYTAAGCTYNKQKQMTINQTSHFDLNPPKNQLTLEAKAEHRSKAMVVADPQAEVAEADPRADGDLVQTDEDLVQADEDLVQAQLAAVLNPARMNTMADPNESGWFKNYKH</sequence>